<keyword evidence="5" id="KW-1185">Reference proteome</keyword>
<reference evidence="5" key="1">
    <citation type="journal article" date="2010" name="Genome Biol.">
        <title>Genome sequence of the necrotrophic plant pathogen Pythium ultimum reveals original pathogenicity mechanisms and effector repertoire.</title>
        <authorList>
            <person name="Levesque C.A."/>
            <person name="Brouwer H."/>
            <person name="Cano L."/>
            <person name="Hamilton J.P."/>
            <person name="Holt C."/>
            <person name="Huitema E."/>
            <person name="Raffaele S."/>
            <person name="Robideau G.P."/>
            <person name="Thines M."/>
            <person name="Win J."/>
            <person name="Zerillo M.M."/>
            <person name="Beakes G.W."/>
            <person name="Boore J.L."/>
            <person name="Busam D."/>
            <person name="Dumas B."/>
            <person name="Ferriera S."/>
            <person name="Fuerstenberg S.I."/>
            <person name="Gachon C.M."/>
            <person name="Gaulin E."/>
            <person name="Govers F."/>
            <person name="Grenville-Briggs L."/>
            <person name="Horner N."/>
            <person name="Hostetler J."/>
            <person name="Jiang R.H."/>
            <person name="Johnson J."/>
            <person name="Krajaejun T."/>
            <person name="Lin H."/>
            <person name="Meijer H.J."/>
            <person name="Moore B."/>
            <person name="Morris P."/>
            <person name="Phuntmart V."/>
            <person name="Puiu D."/>
            <person name="Shetty J."/>
            <person name="Stajich J.E."/>
            <person name="Tripathy S."/>
            <person name="Wawra S."/>
            <person name="van West P."/>
            <person name="Whitty B.R."/>
            <person name="Coutinho P.M."/>
            <person name="Henrissat B."/>
            <person name="Martin F."/>
            <person name="Thomas P.D."/>
            <person name="Tyler B.M."/>
            <person name="De Vries R.P."/>
            <person name="Kamoun S."/>
            <person name="Yandell M."/>
            <person name="Tisserat N."/>
            <person name="Buell C.R."/>
        </authorList>
    </citation>
    <scope>NUCLEOTIDE SEQUENCE</scope>
    <source>
        <strain evidence="5">DAOM:BR144</strain>
    </source>
</reference>
<evidence type="ECO:0000256" key="3">
    <source>
        <dbReference type="ARBA" id="ARBA00022927"/>
    </source>
</evidence>
<accession>K3W6Q5</accession>
<proteinExistence type="inferred from homology"/>
<evidence type="ECO:0000256" key="1">
    <source>
        <dbReference type="ARBA" id="ARBA00010050"/>
    </source>
</evidence>
<dbReference type="EMBL" id="GL376620">
    <property type="status" value="NOT_ANNOTATED_CDS"/>
    <property type="molecule type" value="Genomic_DNA"/>
</dbReference>
<dbReference type="GO" id="GO:0005774">
    <property type="term" value="C:vacuolar membrane"/>
    <property type="evidence" value="ECO:0007669"/>
    <property type="project" value="TreeGrafter"/>
</dbReference>
<keyword evidence="3" id="KW-0653">Protein transport</keyword>
<dbReference type="PANTHER" id="PTHR13768:SF8">
    <property type="entry name" value="ALPHA-SOLUBLE NSF ATTACHMENT PROTEIN"/>
    <property type="match status" value="1"/>
</dbReference>
<dbReference type="STRING" id="431595.K3W6Q5"/>
<dbReference type="GO" id="GO:0031201">
    <property type="term" value="C:SNARE complex"/>
    <property type="evidence" value="ECO:0007669"/>
    <property type="project" value="TreeGrafter"/>
</dbReference>
<dbReference type="SUPFAM" id="SSF48452">
    <property type="entry name" value="TPR-like"/>
    <property type="match status" value="1"/>
</dbReference>
<dbReference type="FunCoup" id="K3W6Q5">
    <property type="interactions" value="388"/>
</dbReference>
<keyword evidence="2" id="KW-0813">Transport</keyword>
<dbReference type="Pfam" id="PF14938">
    <property type="entry name" value="SNAP"/>
    <property type="match status" value="1"/>
</dbReference>
<reference evidence="4" key="3">
    <citation type="submission" date="2015-02" db="UniProtKB">
        <authorList>
            <consortium name="EnsemblProtists"/>
        </authorList>
    </citation>
    <scope>IDENTIFICATION</scope>
    <source>
        <strain evidence="4">DAOM BR144</strain>
    </source>
</reference>
<comment type="similarity">
    <text evidence="1">Belongs to the SNAP family.</text>
</comment>
<dbReference type="PRINTS" id="PR00448">
    <property type="entry name" value="NSFATTACHMNT"/>
</dbReference>
<dbReference type="GO" id="GO:0005483">
    <property type="term" value="F:soluble NSF attachment protein activity"/>
    <property type="evidence" value="ECO:0007669"/>
    <property type="project" value="TreeGrafter"/>
</dbReference>
<reference evidence="5" key="2">
    <citation type="submission" date="2010-04" db="EMBL/GenBank/DDBJ databases">
        <authorList>
            <person name="Buell R."/>
            <person name="Hamilton J."/>
            <person name="Hostetler J."/>
        </authorList>
    </citation>
    <scope>NUCLEOTIDE SEQUENCE [LARGE SCALE GENOMIC DNA]</scope>
    <source>
        <strain evidence="5">DAOM:BR144</strain>
    </source>
</reference>
<dbReference type="VEuPathDB" id="FungiDB:PYU1_G000646"/>
<dbReference type="GO" id="GO:0035494">
    <property type="term" value="P:SNARE complex disassembly"/>
    <property type="evidence" value="ECO:0007669"/>
    <property type="project" value="TreeGrafter"/>
</dbReference>
<evidence type="ECO:0000313" key="5">
    <source>
        <dbReference type="Proteomes" id="UP000019132"/>
    </source>
</evidence>
<protein>
    <submittedName>
        <fullName evidence="4">Uncharacterized protein</fullName>
    </submittedName>
</protein>
<dbReference type="PANTHER" id="PTHR13768">
    <property type="entry name" value="SOLUBLE NSF ATTACHMENT PROTEIN SNAP"/>
    <property type="match status" value="1"/>
</dbReference>
<dbReference type="Gene3D" id="1.25.40.10">
    <property type="entry name" value="Tetratricopeptide repeat domain"/>
    <property type="match status" value="1"/>
</dbReference>
<evidence type="ECO:0000313" key="4">
    <source>
        <dbReference type="EnsemblProtists" id="PYU1_T000646"/>
    </source>
</evidence>
<dbReference type="HOGENOM" id="CLU_046329_1_1_1"/>
<organism evidence="4 5">
    <name type="scientific">Globisporangium ultimum (strain ATCC 200006 / CBS 805.95 / DAOM BR144)</name>
    <name type="common">Pythium ultimum</name>
    <dbReference type="NCBI Taxonomy" id="431595"/>
    <lineage>
        <taxon>Eukaryota</taxon>
        <taxon>Sar</taxon>
        <taxon>Stramenopiles</taxon>
        <taxon>Oomycota</taxon>
        <taxon>Peronosporomycetes</taxon>
        <taxon>Pythiales</taxon>
        <taxon>Pythiaceae</taxon>
        <taxon>Globisporangium</taxon>
    </lineage>
</organism>
<dbReference type="GO" id="GO:0006886">
    <property type="term" value="P:intracellular protein transport"/>
    <property type="evidence" value="ECO:0007669"/>
    <property type="project" value="InterPro"/>
</dbReference>
<dbReference type="InterPro" id="IPR000744">
    <property type="entry name" value="NSF_attach"/>
</dbReference>
<dbReference type="InParanoid" id="K3W6Q5"/>
<dbReference type="eggNOG" id="KOG1586">
    <property type="taxonomic scope" value="Eukaryota"/>
</dbReference>
<dbReference type="OMA" id="NALEHYH"/>
<evidence type="ECO:0000256" key="2">
    <source>
        <dbReference type="ARBA" id="ARBA00022448"/>
    </source>
</evidence>
<dbReference type="Proteomes" id="UP000019132">
    <property type="component" value="Unassembled WGS sequence"/>
</dbReference>
<dbReference type="InterPro" id="IPR011990">
    <property type="entry name" value="TPR-like_helical_dom_sf"/>
</dbReference>
<dbReference type="EnsemblProtists" id="PYU1_T000646">
    <property type="protein sequence ID" value="PYU1_T000646"/>
    <property type="gene ID" value="PYU1_G000646"/>
</dbReference>
<dbReference type="GO" id="GO:0019905">
    <property type="term" value="F:syntaxin binding"/>
    <property type="evidence" value="ECO:0007669"/>
    <property type="project" value="TreeGrafter"/>
</dbReference>
<sequence length="195" mass="21750">MDWGPEAEAIRCFEMAIPTFVGAEMFPTAAGLHKQIGDIYERQDDKGNALEHYHRVAEYFALGNQPVSVVNALLKAAQLSAQLERYAEALEIYERVVAMSMESTLLKLSARDHFLNAGICALAMDDLSLVQRKMDRFWSLDPTFGSTRQGKFLEAMVQSFANSSADDFGAVVLEPWKVAILVKIKRNMSDPDVLS</sequence>
<dbReference type="AlphaFoldDB" id="K3W6Q5"/>
<name>K3W6Q5_GLOUD</name>